<dbReference type="EMBL" id="CAJPVI010000059">
    <property type="protein sequence ID" value="CAG2159456.1"/>
    <property type="molecule type" value="Genomic_DNA"/>
</dbReference>
<dbReference type="RefSeq" id="WP_211957529.1">
    <property type="nucleotide sequence ID" value="NZ_CAJPVI010000059.1"/>
</dbReference>
<comment type="caution">
    <text evidence="3">The sequence shown here is derived from an EMBL/GenBank/DDBJ whole genome shotgun (WGS) entry which is preliminary data.</text>
</comment>
<feature type="region of interest" description="Disordered" evidence="1">
    <location>
        <begin position="173"/>
        <end position="192"/>
    </location>
</feature>
<name>A0ABM8TSU4_9BURK</name>
<organism evidence="3 4">
    <name type="scientific">Cupriavidus numazuensis</name>
    <dbReference type="NCBI Taxonomy" id="221992"/>
    <lineage>
        <taxon>Bacteria</taxon>
        <taxon>Pseudomonadati</taxon>
        <taxon>Pseudomonadota</taxon>
        <taxon>Betaproteobacteria</taxon>
        <taxon>Burkholderiales</taxon>
        <taxon>Burkholderiaceae</taxon>
        <taxon>Cupriavidus</taxon>
    </lineage>
</organism>
<evidence type="ECO:0008006" key="5">
    <source>
        <dbReference type="Google" id="ProtNLM"/>
    </source>
</evidence>
<reference evidence="3 4" key="1">
    <citation type="submission" date="2021-03" db="EMBL/GenBank/DDBJ databases">
        <authorList>
            <person name="Peeters C."/>
        </authorList>
    </citation>
    <scope>NUCLEOTIDE SEQUENCE [LARGE SCALE GENOMIC DNA]</scope>
    <source>
        <strain evidence="3 4">LMG 26411</strain>
    </source>
</reference>
<dbReference type="PROSITE" id="PS51257">
    <property type="entry name" value="PROKAR_LIPOPROTEIN"/>
    <property type="match status" value="1"/>
</dbReference>
<feature type="chain" id="PRO_5045906029" description="Lipoprotein" evidence="2">
    <location>
        <begin position="23"/>
        <end position="192"/>
    </location>
</feature>
<proteinExistence type="predicted"/>
<evidence type="ECO:0000313" key="4">
    <source>
        <dbReference type="Proteomes" id="UP000672657"/>
    </source>
</evidence>
<keyword evidence="4" id="KW-1185">Reference proteome</keyword>
<sequence>MNKALLAAALGLTITGCSTYQAVMPVDRPEQADPLGAFQVPAGSAVAAGPRGNYGANGALLCVVANPVSGNEYLDAFRASLQARNFEVKLLPPYAPVVSCPLVATYSAKSAWFWMSYLNSVDIIVYQNGARVGKAVYNANRSAGGINLSNFVMPERKLDELVEKLFPGMLPPPPPPAGTPVAAPATGTAAAS</sequence>
<keyword evidence="2" id="KW-0732">Signal</keyword>
<dbReference type="Proteomes" id="UP000672657">
    <property type="component" value="Unassembled WGS sequence"/>
</dbReference>
<protein>
    <recommendedName>
        <fullName evidence="5">Lipoprotein</fullName>
    </recommendedName>
</protein>
<dbReference type="NCBIfam" id="NF040519">
    <property type="entry name" value="Sbal_3080_fam"/>
    <property type="match status" value="1"/>
</dbReference>
<evidence type="ECO:0000313" key="3">
    <source>
        <dbReference type="EMBL" id="CAG2159456.1"/>
    </source>
</evidence>
<accession>A0ABM8TSU4</accession>
<gene>
    <name evidence="3" type="ORF">LMG26411_06723</name>
</gene>
<evidence type="ECO:0000256" key="2">
    <source>
        <dbReference type="SAM" id="SignalP"/>
    </source>
</evidence>
<feature type="signal peptide" evidence="2">
    <location>
        <begin position="1"/>
        <end position="22"/>
    </location>
</feature>
<feature type="compositionally biased region" description="Low complexity" evidence="1">
    <location>
        <begin position="179"/>
        <end position="192"/>
    </location>
</feature>
<evidence type="ECO:0000256" key="1">
    <source>
        <dbReference type="SAM" id="MobiDB-lite"/>
    </source>
</evidence>